<proteinExistence type="predicted"/>
<evidence type="ECO:0000313" key="1">
    <source>
        <dbReference type="EMBL" id="MEB5477410.1"/>
    </source>
</evidence>
<evidence type="ECO:0000313" key="2">
    <source>
        <dbReference type="Proteomes" id="UP001339883"/>
    </source>
</evidence>
<sequence length="102" mass="12281">MSYKNNDLKKLRENYWKKNSERNKKEKLFLKELLLEHQVFLEINEVNLKIFFDSLPSEIILKAYGLGFKNDLIKRLLITHIEKNKNALKEGKLIKTEYKIKD</sequence>
<gene>
    <name evidence="1" type="ORF">I2F25_10195</name>
</gene>
<reference evidence="1 2" key="1">
    <citation type="submission" date="2019-08" db="EMBL/GenBank/DDBJ databases">
        <title>Five species of Acinetobacter isolated from floral nectar and animal pollinators.</title>
        <authorList>
            <person name="Hendry T.A."/>
        </authorList>
    </citation>
    <scope>NUCLEOTIDE SEQUENCE [LARGE SCALE GENOMIC DNA]</scope>
    <source>
        <strain evidence="1 2">MD18.27</strain>
    </source>
</reference>
<dbReference type="RefSeq" id="WP_325775791.1">
    <property type="nucleotide sequence ID" value="NZ_VTDN01000008.1"/>
</dbReference>
<keyword evidence="2" id="KW-1185">Reference proteome</keyword>
<organism evidence="1 2">
    <name type="scientific">Acinetobacter pollinis</name>
    <dbReference type="NCBI Taxonomy" id="2605270"/>
    <lineage>
        <taxon>Bacteria</taxon>
        <taxon>Pseudomonadati</taxon>
        <taxon>Pseudomonadota</taxon>
        <taxon>Gammaproteobacteria</taxon>
        <taxon>Moraxellales</taxon>
        <taxon>Moraxellaceae</taxon>
        <taxon>Acinetobacter</taxon>
    </lineage>
</organism>
<name>A0ABU6DUA3_9GAMM</name>
<dbReference type="EMBL" id="VTDN01000008">
    <property type="protein sequence ID" value="MEB5477410.1"/>
    <property type="molecule type" value="Genomic_DNA"/>
</dbReference>
<accession>A0ABU6DUA3</accession>
<dbReference type="Proteomes" id="UP001339883">
    <property type="component" value="Unassembled WGS sequence"/>
</dbReference>
<comment type="caution">
    <text evidence="1">The sequence shown here is derived from an EMBL/GenBank/DDBJ whole genome shotgun (WGS) entry which is preliminary data.</text>
</comment>
<protein>
    <submittedName>
        <fullName evidence="1">Uncharacterized protein</fullName>
    </submittedName>
</protein>